<evidence type="ECO:0000313" key="6">
    <source>
        <dbReference type="EMBL" id="QPF90706.1"/>
    </source>
</evidence>
<evidence type="ECO:0000256" key="3">
    <source>
        <dbReference type="ARBA" id="ARBA00022827"/>
    </source>
</evidence>
<dbReference type="GO" id="GO:0016491">
    <property type="term" value="F:oxidoreductase activity"/>
    <property type="evidence" value="ECO:0007669"/>
    <property type="project" value="UniProtKB-KW"/>
</dbReference>
<protein>
    <submittedName>
        <fullName evidence="6">FAD-dependent oxidoreductase</fullName>
    </submittedName>
</protein>
<sequence>MSKQNRRAEVLVAGGGLAGFCAALSAAEAGAEVTLIEKASSYGGSTVQSGGGFAFAGTEAQKALGVEDSVDLLRADLMKCGNGKNDPDLTDVYVERQLDAYEWLQRHGVEFGPVTLASSMSVPRAHSVDPRQMMEALRKRISQVQRIAYRTECAAQRIRPGRSHDDPVTVAVCAKDGPFEFCVTSGVVIATGGFTQSEELIDRYAPHLRAALRGGGEANTGDGFLMGLALGADHRDVGYLKGTFGFSLNSYLGTARDDRPILIVSMYDGSIIVNRAAKRFVNESISYKEIGEACLKQPEAVGFQILDGRIMAMSKPVPNPCNYDLAEKNGLMVRADTLAELAERLRIDPQIFEQTVVRYNDDIRAGIDTEFGRASLSGNFGVPPTIEKPPFYGYPCATALIASYCGLAVDRAMRLVNPYGEHIPRVFAAGEVVGGFHGQDYSSGSALGKAAIFGRLAGGNAAATTRAK</sequence>
<dbReference type="AlphaFoldDB" id="A0A7S9GZB0"/>
<dbReference type="InterPro" id="IPR027477">
    <property type="entry name" value="Succ_DH/fumarate_Rdtase_cat_sf"/>
</dbReference>
<dbReference type="PRINTS" id="PR00368">
    <property type="entry name" value="FADPNR"/>
</dbReference>
<name>A0A7S9GZB0_9BRAD</name>
<dbReference type="PANTHER" id="PTHR43400">
    <property type="entry name" value="FUMARATE REDUCTASE"/>
    <property type="match status" value="1"/>
</dbReference>
<keyword evidence="7" id="KW-1185">Reference proteome</keyword>
<proteinExistence type="predicted"/>
<keyword evidence="4" id="KW-0560">Oxidoreductase</keyword>
<keyword evidence="2" id="KW-0285">Flavoprotein</keyword>
<evidence type="ECO:0000256" key="2">
    <source>
        <dbReference type="ARBA" id="ARBA00022630"/>
    </source>
</evidence>
<dbReference type="KEGG" id="bcou:IC761_30145"/>
<dbReference type="RefSeq" id="WP_195800289.1">
    <property type="nucleotide sequence ID" value="NZ_CP061379.1"/>
</dbReference>
<dbReference type="InterPro" id="IPR050315">
    <property type="entry name" value="FAD-oxidoreductase_2"/>
</dbReference>
<accession>A0A7S9GZB0</accession>
<dbReference type="Gene3D" id="3.50.50.60">
    <property type="entry name" value="FAD/NAD(P)-binding domain"/>
    <property type="match status" value="1"/>
</dbReference>
<dbReference type="GO" id="GO:0008202">
    <property type="term" value="P:steroid metabolic process"/>
    <property type="evidence" value="ECO:0007669"/>
    <property type="project" value="UniProtKB-ARBA"/>
</dbReference>
<evidence type="ECO:0000256" key="4">
    <source>
        <dbReference type="ARBA" id="ARBA00023002"/>
    </source>
</evidence>
<dbReference type="InterPro" id="IPR003953">
    <property type="entry name" value="FAD-dep_OxRdtase_2_FAD-bd"/>
</dbReference>
<dbReference type="SUPFAM" id="SSF56425">
    <property type="entry name" value="Succinate dehydrogenase/fumarate reductase flavoprotein, catalytic domain"/>
    <property type="match status" value="1"/>
</dbReference>
<gene>
    <name evidence="6" type="ORF">IC761_30145</name>
</gene>
<dbReference type="SUPFAM" id="SSF51905">
    <property type="entry name" value="FAD/NAD(P)-binding domain"/>
    <property type="match status" value="1"/>
</dbReference>
<evidence type="ECO:0000259" key="5">
    <source>
        <dbReference type="Pfam" id="PF00890"/>
    </source>
</evidence>
<reference evidence="6 7" key="1">
    <citation type="submission" date="2020-09" db="EMBL/GenBank/DDBJ databases">
        <title>Complete genomes of bradyrhizobia occurring on native shrubby legumes in Australia.</title>
        <authorList>
            <person name="Lafay B."/>
        </authorList>
    </citation>
    <scope>NUCLEOTIDE SEQUENCE [LARGE SCALE GENOMIC DNA]</scope>
    <source>
        <strain evidence="6 7">BDV5040</strain>
    </source>
</reference>
<dbReference type="PANTHER" id="PTHR43400:SF10">
    <property type="entry name" value="3-OXOSTEROID 1-DEHYDROGENASE"/>
    <property type="match status" value="1"/>
</dbReference>
<organism evidence="6 7">
    <name type="scientific">Bradyrhizobium commune</name>
    <dbReference type="NCBI Taxonomy" id="83627"/>
    <lineage>
        <taxon>Bacteria</taxon>
        <taxon>Pseudomonadati</taxon>
        <taxon>Pseudomonadota</taxon>
        <taxon>Alphaproteobacteria</taxon>
        <taxon>Hyphomicrobiales</taxon>
        <taxon>Nitrobacteraceae</taxon>
        <taxon>Bradyrhizobium</taxon>
    </lineage>
</organism>
<dbReference type="InterPro" id="IPR036188">
    <property type="entry name" value="FAD/NAD-bd_sf"/>
</dbReference>
<dbReference type="Proteomes" id="UP000594621">
    <property type="component" value="Chromosome"/>
</dbReference>
<dbReference type="Pfam" id="PF00890">
    <property type="entry name" value="FAD_binding_2"/>
    <property type="match status" value="1"/>
</dbReference>
<evidence type="ECO:0000256" key="1">
    <source>
        <dbReference type="ARBA" id="ARBA00001974"/>
    </source>
</evidence>
<keyword evidence="3" id="KW-0274">FAD</keyword>
<evidence type="ECO:0000313" key="7">
    <source>
        <dbReference type="Proteomes" id="UP000594621"/>
    </source>
</evidence>
<comment type="cofactor">
    <cofactor evidence="1">
        <name>FAD</name>
        <dbReference type="ChEBI" id="CHEBI:57692"/>
    </cofactor>
</comment>
<feature type="domain" description="FAD-dependent oxidoreductase 2 FAD-binding" evidence="5">
    <location>
        <begin position="10"/>
        <end position="446"/>
    </location>
</feature>
<dbReference type="Gene3D" id="3.90.700.10">
    <property type="entry name" value="Succinate dehydrogenase/fumarate reductase flavoprotein, catalytic domain"/>
    <property type="match status" value="1"/>
</dbReference>
<dbReference type="EMBL" id="CP061379">
    <property type="protein sequence ID" value="QPF90706.1"/>
    <property type="molecule type" value="Genomic_DNA"/>
</dbReference>